<accession>A0ABR2EDP7</accession>
<dbReference type="EMBL" id="JBBPBM010000015">
    <property type="protein sequence ID" value="KAK8558771.1"/>
    <property type="molecule type" value="Genomic_DNA"/>
</dbReference>
<sequence>MANTLNEGYNFDLLYAIRKLWGFIEDKEVDGGDSSNILTTSICRGLEERYHRSFWRPLDLIRFVIALGVKKSFSPHLGQGVEAEAAAAAAAAEEDEEEACL</sequence>
<keyword evidence="2" id="KW-1185">Reference proteome</keyword>
<protein>
    <submittedName>
        <fullName evidence="1">Uncharacterized protein</fullName>
    </submittedName>
</protein>
<evidence type="ECO:0000313" key="1">
    <source>
        <dbReference type="EMBL" id="KAK8558771.1"/>
    </source>
</evidence>
<organism evidence="1 2">
    <name type="scientific">Hibiscus sabdariffa</name>
    <name type="common">roselle</name>
    <dbReference type="NCBI Taxonomy" id="183260"/>
    <lineage>
        <taxon>Eukaryota</taxon>
        <taxon>Viridiplantae</taxon>
        <taxon>Streptophyta</taxon>
        <taxon>Embryophyta</taxon>
        <taxon>Tracheophyta</taxon>
        <taxon>Spermatophyta</taxon>
        <taxon>Magnoliopsida</taxon>
        <taxon>eudicotyledons</taxon>
        <taxon>Gunneridae</taxon>
        <taxon>Pentapetalae</taxon>
        <taxon>rosids</taxon>
        <taxon>malvids</taxon>
        <taxon>Malvales</taxon>
        <taxon>Malvaceae</taxon>
        <taxon>Malvoideae</taxon>
        <taxon>Hibiscus</taxon>
    </lineage>
</organism>
<comment type="caution">
    <text evidence="1">The sequence shown here is derived from an EMBL/GenBank/DDBJ whole genome shotgun (WGS) entry which is preliminary data.</text>
</comment>
<reference evidence="1 2" key="1">
    <citation type="journal article" date="2024" name="G3 (Bethesda)">
        <title>Genome assembly of Hibiscus sabdariffa L. provides insights into metabolisms of medicinal natural products.</title>
        <authorList>
            <person name="Kim T."/>
        </authorList>
    </citation>
    <scope>NUCLEOTIDE SEQUENCE [LARGE SCALE GENOMIC DNA]</scope>
    <source>
        <strain evidence="1">TK-2024</strain>
        <tissue evidence="1">Old leaves</tissue>
    </source>
</reference>
<proteinExistence type="predicted"/>
<dbReference type="Proteomes" id="UP001472677">
    <property type="component" value="Unassembled WGS sequence"/>
</dbReference>
<gene>
    <name evidence="1" type="ORF">V6N12_042067</name>
</gene>
<name>A0ABR2EDP7_9ROSI</name>
<evidence type="ECO:0000313" key="2">
    <source>
        <dbReference type="Proteomes" id="UP001472677"/>
    </source>
</evidence>